<proteinExistence type="predicted"/>
<dbReference type="GO" id="GO:0000166">
    <property type="term" value="F:nucleotide binding"/>
    <property type="evidence" value="ECO:0007669"/>
    <property type="project" value="InterPro"/>
</dbReference>
<dbReference type="Pfam" id="PF01408">
    <property type="entry name" value="GFO_IDH_MocA"/>
    <property type="match status" value="1"/>
</dbReference>
<feature type="domain" description="Gfo/Idh/MocA-like oxidoreductase N-terminal" evidence="1">
    <location>
        <begin position="2"/>
        <end position="121"/>
    </location>
</feature>
<feature type="domain" description="Gfo/Idh/MocA-like oxidoreductase C-terminal" evidence="2">
    <location>
        <begin position="133"/>
        <end position="333"/>
    </location>
</feature>
<dbReference type="SUPFAM" id="SSF55347">
    <property type="entry name" value="Glyceraldehyde-3-phosphate dehydrogenase-like, C-terminal domain"/>
    <property type="match status" value="1"/>
</dbReference>
<dbReference type="Pfam" id="PF02894">
    <property type="entry name" value="GFO_IDH_MocA_C"/>
    <property type="match status" value="1"/>
</dbReference>
<dbReference type="PANTHER" id="PTHR43377:SF6">
    <property type="entry name" value="GFO_IDH_MOCA-LIKE OXIDOREDUCTASE N-TERMINAL DOMAIN-CONTAINING PROTEIN"/>
    <property type="match status" value="1"/>
</dbReference>
<dbReference type="InterPro" id="IPR004104">
    <property type="entry name" value="Gfo/Idh/MocA-like_OxRdtase_C"/>
</dbReference>
<comment type="caution">
    <text evidence="3">The sequence shown here is derived from an EMBL/GenBank/DDBJ whole genome shotgun (WGS) entry which is preliminary data.</text>
</comment>
<dbReference type="Proteomes" id="UP000177810">
    <property type="component" value="Unassembled WGS sequence"/>
</dbReference>
<evidence type="ECO:0000259" key="1">
    <source>
        <dbReference type="Pfam" id="PF01408"/>
    </source>
</evidence>
<dbReference type="STRING" id="1801990.A2V69_00025"/>
<dbReference type="Gene3D" id="3.30.360.10">
    <property type="entry name" value="Dihydrodipicolinate Reductase, domain 2"/>
    <property type="match status" value="1"/>
</dbReference>
<evidence type="ECO:0000313" key="4">
    <source>
        <dbReference type="Proteomes" id="UP000177810"/>
    </source>
</evidence>
<dbReference type="InterPro" id="IPR000683">
    <property type="entry name" value="Gfo/Idh/MocA-like_OxRdtase_N"/>
</dbReference>
<dbReference type="InterPro" id="IPR036291">
    <property type="entry name" value="NAD(P)-bd_dom_sf"/>
</dbReference>
<organism evidence="3 4">
    <name type="scientific">Candidatus Portnoybacteria bacterium RBG_13_40_8</name>
    <dbReference type="NCBI Taxonomy" id="1801990"/>
    <lineage>
        <taxon>Bacteria</taxon>
        <taxon>Candidatus Portnoyibacteriota</taxon>
    </lineage>
</organism>
<dbReference type="PANTHER" id="PTHR43377">
    <property type="entry name" value="BILIVERDIN REDUCTASE A"/>
    <property type="match status" value="1"/>
</dbReference>
<sequence>MITVAIVGLGYWGPNLLRVFSSNKECFVKYGCDLLDKNIDKIKNKYPSVIFTKDYESILNDKSVDLVCIATPPETHFKIAEDALQKRKHILIEKPMTVSVETGEQLINLAKEKNRLIMVDHTFVFSPPVIKMKELIENNELGKPLYFDSERINLGLLQEKINVIWDLAPHDFSILTYLFPNFKPNSLTAVGSKQIHSNQEDMAHVTIKYNNQFVAHAHVSWLSPVKMRKMIISGDNKMILYDDMSLNEKIRVYTRGIDIDFSKETPFNPIYRSGDILIPKISDVEPLGLEVEHVVNCIKGKEKPKVDGKAGLAVVKLLRACDESMKSNKEVKV</sequence>
<dbReference type="Gene3D" id="3.40.50.720">
    <property type="entry name" value="NAD(P)-binding Rossmann-like Domain"/>
    <property type="match status" value="1"/>
</dbReference>
<name>A0A1G2F2A0_9BACT</name>
<dbReference type="SUPFAM" id="SSF51735">
    <property type="entry name" value="NAD(P)-binding Rossmann-fold domains"/>
    <property type="match status" value="1"/>
</dbReference>
<accession>A0A1G2F2A0</accession>
<dbReference type="InterPro" id="IPR051450">
    <property type="entry name" value="Gfo/Idh/MocA_Oxidoreductases"/>
</dbReference>
<dbReference type="EMBL" id="MHMT01000025">
    <property type="protein sequence ID" value="OGZ32149.1"/>
    <property type="molecule type" value="Genomic_DNA"/>
</dbReference>
<evidence type="ECO:0008006" key="5">
    <source>
        <dbReference type="Google" id="ProtNLM"/>
    </source>
</evidence>
<protein>
    <recommendedName>
        <fullName evidence="5">Oxidoreductase</fullName>
    </recommendedName>
</protein>
<reference evidence="3 4" key="1">
    <citation type="journal article" date="2016" name="Nat. Commun.">
        <title>Thousands of microbial genomes shed light on interconnected biogeochemical processes in an aquifer system.</title>
        <authorList>
            <person name="Anantharaman K."/>
            <person name="Brown C.T."/>
            <person name="Hug L.A."/>
            <person name="Sharon I."/>
            <person name="Castelle C.J."/>
            <person name="Probst A.J."/>
            <person name="Thomas B.C."/>
            <person name="Singh A."/>
            <person name="Wilkins M.J."/>
            <person name="Karaoz U."/>
            <person name="Brodie E.L."/>
            <person name="Williams K.H."/>
            <person name="Hubbard S.S."/>
            <person name="Banfield J.F."/>
        </authorList>
    </citation>
    <scope>NUCLEOTIDE SEQUENCE [LARGE SCALE GENOMIC DNA]</scope>
</reference>
<evidence type="ECO:0000259" key="2">
    <source>
        <dbReference type="Pfam" id="PF02894"/>
    </source>
</evidence>
<gene>
    <name evidence="3" type="ORF">A2V69_00025</name>
</gene>
<evidence type="ECO:0000313" key="3">
    <source>
        <dbReference type="EMBL" id="OGZ32149.1"/>
    </source>
</evidence>
<dbReference type="AlphaFoldDB" id="A0A1G2F2A0"/>